<dbReference type="InterPro" id="IPR005152">
    <property type="entry name" value="Lipase_secreted"/>
</dbReference>
<reference evidence="3 4" key="1">
    <citation type="submission" date="2020-03" db="EMBL/GenBank/DDBJ databases">
        <title>Draft Genome Sequence of Cudoniella acicularis.</title>
        <authorList>
            <person name="Buettner E."/>
            <person name="Kellner H."/>
        </authorList>
    </citation>
    <scope>NUCLEOTIDE SEQUENCE [LARGE SCALE GENOMIC DNA]</scope>
    <source>
        <strain evidence="3 4">DSM 108380</strain>
    </source>
</reference>
<dbReference type="Gene3D" id="3.40.50.1820">
    <property type="entry name" value="alpha/beta hydrolase"/>
    <property type="match status" value="2"/>
</dbReference>
<dbReference type="Proteomes" id="UP000566819">
    <property type="component" value="Unassembled WGS sequence"/>
</dbReference>
<dbReference type="GO" id="GO:0016042">
    <property type="term" value="P:lipid catabolic process"/>
    <property type="evidence" value="ECO:0007669"/>
    <property type="project" value="InterPro"/>
</dbReference>
<name>A0A8H4RQZ4_9HELO</name>
<organism evidence="3 4">
    <name type="scientific">Cudoniella acicularis</name>
    <dbReference type="NCBI Taxonomy" id="354080"/>
    <lineage>
        <taxon>Eukaryota</taxon>
        <taxon>Fungi</taxon>
        <taxon>Dikarya</taxon>
        <taxon>Ascomycota</taxon>
        <taxon>Pezizomycotina</taxon>
        <taxon>Leotiomycetes</taxon>
        <taxon>Helotiales</taxon>
        <taxon>Tricladiaceae</taxon>
        <taxon>Cudoniella</taxon>
    </lineage>
</organism>
<dbReference type="PANTHER" id="PTHR34853:SF1">
    <property type="entry name" value="LIPASE 5"/>
    <property type="match status" value="1"/>
</dbReference>
<protein>
    <recommendedName>
        <fullName evidence="2">Serine aminopeptidase S33 domain-containing protein</fullName>
    </recommendedName>
</protein>
<evidence type="ECO:0000259" key="2">
    <source>
        <dbReference type="Pfam" id="PF12146"/>
    </source>
</evidence>
<dbReference type="GO" id="GO:0004806">
    <property type="term" value="F:triacylglycerol lipase activity"/>
    <property type="evidence" value="ECO:0007669"/>
    <property type="project" value="InterPro"/>
</dbReference>
<feature type="signal peptide" evidence="1">
    <location>
        <begin position="1"/>
        <end position="22"/>
    </location>
</feature>
<dbReference type="SUPFAM" id="SSF53474">
    <property type="entry name" value="alpha/beta-Hydrolases"/>
    <property type="match status" value="1"/>
</dbReference>
<proteinExistence type="predicted"/>
<comment type="caution">
    <text evidence="3">The sequence shown here is derived from an EMBL/GenBank/DDBJ whole genome shotgun (WGS) entry which is preliminary data.</text>
</comment>
<keyword evidence="1" id="KW-0732">Signal</keyword>
<dbReference type="InterPro" id="IPR029058">
    <property type="entry name" value="AB_hydrolase_fold"/>
</dbReference>
<evidence type="ECO:0000313" key="3">
    <source>
        <dbReference type="EMBL" id="KAF4634472.1"/>
    </source>
</evidence>
<dbReference type="PANTHER" id="PTHR34853">
    <property type="match status" value="1"/>
</dbReference>
<dbReference type="AlphaFoldDB" id="A0A8H4RQZ4"/>
<dbReference type="Pfam" id="PF12146">
    <property type="entry name" value="Hydrolase_4"/>
    <property type="match status" value="1"/>
</dbReference>
<evidence type="ECO:0000256" key="1">
    <source>
        <dbReference type="SAM" id="SignalP"/>
    </source>
</evidence>
<keyword evidence="4" id="KW-1185">Reference proteome</keyword>
<dbReference type="InterPro" id="IPR022742">
    <property type="entry name" value="Hydrolase_4"/>
</dbReference>
<accession>A0A8H4RQZ4</accession>
<feature type="domain" description="Serine aminopeptidase S33" evidence="2">
    <location>
        <begin position="155"/>
        <end position="362"/>
    </location>
</feature>
<evidence type="ECO:0000313" key="4">
    <source>
        <dbReference type="Proteomes" id="UP000566819"/>
    </source>
</evidence>
<feature type="chain" id="PRO_5034270285" description="Serine aminopeptidase S33 domain-containing protein" evidence="1">
    <location>
        <begin position="23"/>
        <end position="446"/>
    </location>
</feature>
<sequence>MHSLSVALFLEAIISLTSPVLAANNTTLSSSTQAALAFERTLWANGSVLDDPWYSIEESTASASAGTLLKLEKNTNTSLYTLPPATALSRFVYQSKTFNGSLVPASAYILWPHTARSASDGYQVVAWAHGTSGSGPNCAPSHVKTLWNHYFAPFQLALQGYVVVGTDYAGLGISKDASGKDIIHEYLTGPSQASDIFYSVEAAQTAFPELSKSFVIAGHSQGGGAAWAAAQRQAIEPVDGYLGAIAISPVTNFINLADQLSSLVAVAVAPSIQIMFPNFNVSDILTPDGVERLALSQQIGGDTATTVSLLKGYQLTKPGWENNPFVQNYQNIVENGGKAISAPLLVIHGEADVTLGYNLTTAAVEKTAKLYPETSIEYVRVSGASHIGGMTSCQWLWMDWIAQRFQGVPAESGLTNKELKAPMPGLSYQINQNWWVAPVTAFYQTS</sequence>
<dbReference type="OrthoDB" id="5382058at2759"/>
<gene>
    <name evidence="3" type="ORF">G7Y89_g3631</name>
</gene>
<dbReference type="EMBL" id="JAAMPI010000182">
    <property type="protein sequence ID" value="KAF4634472.1"/>
    <property type="molecule type" value="Genomic_DNA"/>
</dbReference>